<dbReference type="EMBL" id="FXUV02000017">
    <property type="protein sequence ID" value="SNB63164.1"/>
    <property type="molecule type" value="Genomic_DNA"/>
</dbReference>
<evidence type="ECO:0000313" key="3">
    <source>
        <dbReference type="Proteomes" id="UP000215450"/>
    </source>
</evidence>
<proteinExistence type="predicted"/>
<gene>
    <name evidence="2" type="ORF">KEBURONENSIS_01043</name>
    <name evidence="1" type="ORF">KEBURONENSIS_01119</name>
</gene>
<dbReference type="RefSeq" id="WP_180676203.1">
    <property type="nucleotide sequence ID" value="NZ_CP123447.1"/>
</dbReference>
<accession>A0A238HE44</accession>
<protein>
    <submittedName>
        <fullName evidence="1">Uncharacterized protein</fullName>
    </submittedName>
</protein>
<reference evidence="2 3" key="2">
    <citation type="submission" date="2017-06" db="EMBL/GenBank/DDBJ databases">
        <authorList>
            <person name="Kim H.J."/>
            <person name="Triplett B.A."/>
        </authorList>
    </citation>
    <scope>NUCLEOTIDE SEQUENCE [LARGE SCALE GENOMIC DNA]</scope>
    <source>
        <strain evidence="2">Kingella_eburonensis</strain>
    </source>
</reference>
<reference evidence="1" key="1">
    <citation type="submission" date="2017-05" db="EMBL/GenBank/DDBJ databases">
        <authorList>
            <person name="Song R."/>
            <person name="Chenine A.L."/>
            <person name="Ruprecht R.M."/>
        </authorList>
    </citation>
    <scope>NUCLEOTIDE SEQUENCE</scope>
    <source>
        <strain evidence="1">Kingella_eburonensis</strain>
    </source>
</reference>
<evidence type="ECO:0000313" key="2">
    <source>
        <dbReference type="EMBL" id="SNB63164.1"/>
    </source>
</evidence>
<evidence type="ECO:0000313" key="1">
    <source>
        <dbReference type="EMBL" id="SMQ12110.1"/>
    </source>
</evidence>
<keyword evidence="3" id="KW-1185">Reference proteome</keyword>
<name>A0A238HE44_9NEIS</name>
<dbReference type="AlphaFoldDB" id="A0A238HE44"/>
<organism evidence="1">
    <name type="scientific">Kingella negevensis</name>
    <dbReference type="NCBI Taxonomy" id="1522312"/>
    <lineage>
        <taxon>Bacteria</taxon>
        <taxon>Pseudomonadati</taxon>
        <taxon>Pseudomonadota</taxon>
        <taxon>Betaproteobacteria</taxon>
        <taxon>Neisseriales</taxon>
        <taxon>Neisseriaceae</taxon>
        <taxon>Kingella</taxon>
    </lineage>
</organism>
<dbReference type="EMBL" id="FXUV01000015">
    <property type="protein sequence ID" value="SMQ12110.1"/>
    <property type="molecule type" value="Genomic_DNA"/>
</dbReference>
<sequence length="46" mass="5378">MVDLHKIRQEMSPNVAKIDAVKLLKLFFCSRLTAIICKWRLNTSMN</sequence>
<dbReference type="Proteomes" id="UP000215450">
    <property type="component" value="Unassembled WGS sequence"/>
</dbReference>